<dbReference type="Gene3D" id="1.10.510.10">
    <property type="entry name" value="Transferase(Phosphotransferase) domain 1"/>
    <property type="match status" value="1"/>
</dbReference>
<dbReference type="STRING" id="1071378.G0WAB4"/>
<dbReference type="KEGG" id="ndi:NDAI_0D04110"/>
<evidence type="ECO:0000256" key="5">
    <source>
        <dbReference type="ARBA" id="ARBA00022840"/>
    </source>
</evidence>
<dbReference type="PROSITE" id="PS00108">
    <property type="entry name" value="PROTEIN_KINASE_ST"/>
    <property type="match status" value="1"/>
</dbReference>
<keyword evidence="3" id="KW-0547">Nucleotide-binding</keyword>
<dbReference type="GO" id="GO:0005524">
    <property type="term" value="F:ATP binding"/>
    <property type="evidence" value="ECO:0007669"/>
    <property type="project" value="UniProtKB-KW"/>
</dbReference>
<dbReference type="InterPro" id="IPR008271">
    <property type="entry name" value="Ser/Thr_kinase_AS"/>
</dbReference>
<dbReference type="SMART" id="SM00220">
    <property type="entry name" value="S_TKc"/>
    <property type="match status" value="1"/>
</dbReference>
<dbReference type="PANTHER" id="PTHR24348">
    <property type="entry name" value="SERINE/THREONINE-PROTEIN KINASE UNC-51-RELATED"/>
    <property type="match status" value="1"/>
</dbReference>
<dbReference type="OMA" id="CSMLDFY"/>
<proteinExistence type="predicted"/>
<dbReference type="GO" id="GO:0016020">
    <property type="term" value="C:membrane"/>
    <property type="evidence" value="ECO:0007669"/>
    <property type="project" value="TreeGrafter"/>
</dbReference>
<gene>
    <name evidence="8" type="primary">NDAI0D04110</name>
    <name evidence="8" type="ordered locus">NDAI_0D04110</name>
</gene>
<keyword evidence="4" id="KW-0418">Kinase</keyword>
<name>G0WAB4_NAUDC</name>
<dbReference type="PROSITE" id="PS50011">
    <property type="entry name" value="PROTEIN_KINASE_DOM"/>
    <property type="match status" value="1"/>
</dbReference>
<dbReference type="Proteomes" id="UP000000689">
    <property type="component" value="Chromosome 4"/>
</dbReference>
<dbReference type="GO" id="GO:0000407">
    <property type="term" value="C:phagophore assembly site"/>
    <property type="evidence" value="ECO:0007669"/>
    <property type="project" value="TreeGrafter"/>
</dbReference>
<keyword evidence="5" id="KW-0067">ATP-binding</keyword>
<dbReference type="eggNOG" id="KOG0583">
    <property type="taxonomic scope" value="Eukaryota"/>
</dbReference>
<accession>G0WAB4</accession>
<sequence>MYYNLTKIQSGTFSTVYKAWSSTLERYVALKIMSKSKYSANGVANEYNIMKHLGTGHPNVCSMLDYYEDNDNYVLVLEYCECGDMYDFLAIAKSQGDALSPSIIELDFTKILRQLVSAIKYAHSLGIAHRDIKPENVLLTKEGNVKLADWGHATLESYSKDTHIGTDNYRAPETFEDRDAYNTYKIDYWSLGVTSLYLLFGQCPFKNLSIQNSSSSSFSSSSSSSSSDSSMDSIDVDDNKIVEVNSYLEGSNFLSFVKDPNAFIYRYYLAPIMNVKNGKIFSYLDSQVPLYRWKDMVNNYNLFYLSKVIISTLICIEAEQRSLHKFHKLLNKICTDSVNSNGSSMVPSHKLKNAYSLNKMDLDYTSVSAQNIT</sequence>
<dbReference type="GO" id="GO:0000045">
    <property type="term" value="P:autophagosome assembly"/>
    <property type="evidence" value="ECO:0007669"/>
    <property type="project" value="TreeGrafter"/>
</dbReference>
<dbReference type="SUPFAM" id="SSF56112">
    <property type="entry name" value="Protein kinase-like (PK-like)"/>
    <property type="match status" value="1"/>
</dbReference>
<feature type="region of interest" description="Disordered" evidence="6">
    <location>
        <begin position="211"/>
        <end position="233"/>
    </location>
</feature>
<reference evidence="8 9" key="1">
    <citation type="journal article" date="2011" name="Proc. Natl. Acad. Sci. U.S.A.">
        <title>Evolutionary erosion of yeast sex chromosomes by mating-type switching accidents.</title>
        <authorList>
            <person name="Gordon J.L."/>
            <person name="Armisen D."/>
            <person name="Proux-Wera E."/>
            <person name="Oheigeartaigh S.S."/>
            <person name="Byrne K.P."/>
            <person name="Wolfe K.H."/>
        </authorList>
    </citation>
    <scope>NUCLEOTIDE SEQUENCE [LARGE SCALE GENOMIC DNA]</scope>
    <source>
        <strain evidence="9">ATCC 10597 / BCRC 20456 / CBS 421 / NBRC 0211 / NRRL Y-12639</strain>
    </source>
</reference>
<dbReference type="GO" id="GO:0004674">
    <property type="term" value="F:protein serine/threonine kinase activity"/>
    <property type="evidence" value="ECO:0007669"/>
    <property type="project" value="UniProtKB-EC"/>
</dbReference>
<evidence type="ECO:0000256" key="4">
    <source>
        <dbReference type="ARBA" id="ARBA00022777"/>
    </source>
</evidence>
<feature type="compositionally biased region" description="Low complexity" evidence="6">
    <location>
        <begin position="213"/>
        <end position="233"/>
    </location>
</feature>
<organism evidence="8 9">
    <name type="scientific">Naumovozyma dairenensis (strain ATCC 10597 / BCRC 20456 / CBS 421 / NBRC 0211 / NRRL Y-12639)</name>
    <name type="common">Saccharomyces dairenensis</name>
    <dbReference type="NCBI Taxonomy" id="1071378"/>
    <lineage>
        <taxon>Eukaryota</taxon>
        <taxon>Fungi</taxon>
        <taxon>Dikarya</taxon>
        <taxon>Ascomycota</taxon>
        <taxon>Saccharomycotina</taxon>
        <taxon>Saccharomycetes</taxon>
        <taxon>Saccharomycetales</taxon>
        <taxon>Saccharomycetaceae</taxon>
        <taxon>Naumovozyma</taxon>
    </lineage>
</organism>
<dbReference type="InterPro" id="IPR000719">
    <property type="entry name" value="Prot_kinase_dom"/>
</dbReference>
<evidence type="ECO:0000313" key="9">
    <source>
        <dbReference type="Proteomes" id="UP000000689"/>
    </source>
</evidence>
<evidence type="ECO:0000256" key="1">
    <source>
        <dbReference type="ARBA" id="ARBA00012513"/>
    </source>
</evidence>
<evidence type="ECO:0000259" key="7">
    <source>
        <dbReference type="PROSITE" id="PS50011"/>
    </source>
</evidence>
<dbReference type="GeneID" id="11495025"/>
<evidence type="ECO:0000313" key="8">
    <source>
        <dbReference type="EMBL" id="CCD24725.1"/>
    </source>
</evidence>
<dbReference type="GO" id="GO:0005776">
    <property type="term" value="C:autophagosome"/>
    <property type="evidence" value="ECO:0007669"/>
    <property type="project" value="TreeGrafter"/>
</dbReference>
<dbReference type="InterPro" id="IPR045269">
    <property type="entry name" value="Atg1-like"/>
</dbReference>
<keyword evidence="9" id="KW-1185">Reference proteome</keyword>
<dbReference type="GO" id="GO:0005829">
    <property type="term" value="C:cytosol"/>
    <property type="evidence" value="ECO:0007669"/>
    <property type="project" value="TreeGrafter"/>
</dbReference>
<feature type="domain" description="Protein kinase" evidence="7">
    <location>
        <begin position="2"/>
        <end position="254"/>
    </location>
</feature>
<dbReference type="OrthoDB" id="4062651at2759"/>
<dbReference type="AlphaFoldDB" id="G0WAB4"/>
<dbReference type="EMBL" id="HE580270">
    <property type="protein sequence ID" value="CCD24725.1"/>
    <property type="molecule type" value="Genomic_DNA"/>
</dbReference>
<dbReference type="RefSeq" id="XP_003669968.1">
    <property type="nucleotide sequence ID" value="XM_003669920.1"/>
</dbReference>
<dbReference type="Pfam" id="PF00069">
    <property type="entry name" value="Pkinase"/>
    <property type="match status" value="1"/>
</dbReference>
<evidence type="ECO:0000256" key="2">
    <source>
        <dbReference type="ARBA" id="ARBA00022679"/>
    </source>
</evidence>
<evidence type="ECO:0000256" key="6">
    <source>
        <dbReference type="SAM" id="MobiDB-lite"/>
    </source>
</evidence>
<dbReference type="PANTHER" id="PTHR24348:SF22">
    <property type="entry name" value="NON-SPECIFIC SERINE_THREONINE PROTEIN KINASE"/>
    <property type="match status" value="1"/>
</dbReference>
<dbReference type="HOGENOM" id="CLU_051040_0_0_1"/>
<protein>
    <recommendedName>
        <fullName evidence="1">non-specific serine/threonine protein kinase</fullName>
        <ecNumber evidence="1">2.7.11.1</ecNumber>
    </recommendedName>
</protein>
<evidence type="ECO:0000256" key="3">
    <source>
        <dbReference type="ARBA" id="ARBA00022741"/>
    </source>
</evidence>
<dbReference type="InterPro" id="IPR011009">
    <property type="entry name" value="Kinase-like_dom_sf"/>
</dbReference>
<keyword evidence="2" id="KW-0808">Transferase</keyword>
<dbReference type="GO" id="GO:0010506">
    <property type="term" value="P:regulation of autophagy"/>
    <property type="evidence" value="ECO:0007669"/>
    <property type="project" value="InterPro"/>
</dbReference>
<dbReference type="EC" id="2.7.11.1" evidence="1"/>